<dbReference type="InterPro" id="IPR058240">
    <property type="entry name" value="rSAM_sf"/>
</dbReference>
<dbReference type="FunFam" id="3.40.50.12160:FF:000004">
    <property type="entry name" value="Threonylcarbamoyladenosine tRNA methylthiotransferase MtaB"/>
    <property type="match status" value="1"/>
</dbReference>
<dbReference type="GO" id="GO:0046872">
    <property type="term" value="F:metal ion binding"/>
    <property type="evidence" value="ECO:0007669"/>
    <property type="project" value="UniProtKB-KW"/>
</dbReference>
<evidence type="ECO:0000313" key="11">
    <source>
        <dbReference type="EMBL" id="SUZ50923.1"/>
    </source>
</evidence>
<keyword evidence="3" id="KW-0963">Cytoplasm</keyword>
<dbReference type="GO" id="GO:0051539">
    <property type="term" value="F:4 iron, 4 sulfur cluster binding"/>
    <property type="evidence" value="ECO:0007669"/>
    <property type="project" value="UniProtKB-KW"/>
</dbReference>
<keyword evidence="8" id="KW-0411">Iron-sulfur</keyword>
<dbReference type="SUPFAM" id="SSF102114">
    <property type="entry name" value="Radical SAM enzymes"/>
    <property type="match status" value="1"/>
</dbReference>
<dbReference type="EMBL" id="UINC01000197">
    <property type="protein sequence ID" value="SUZ50923.1"/>
    <property type="molecule type" value="Genomic_DNA"/>
</dbReference>
<dbReference type="InterPro" id="IPR023404">
    <property type="entry name" value="rSAM_horseshoe"/>
</dbReference>
<keyword evidence="5" id="KW-0819">tRNA processing</keyword>
<dbReference type="InterPro" id="IPR038135">
    <property type="entry name" value="Methylthiotransferase_N_sf"/>
</dbReference>
<dbReference type="Pfam" id="PF04055">
    <property type="entry name" value="Radical_SAM"/>
    <property type="match status" value="1"/>
</dbReference>
<gene>
    <name evidence="11" type="ORF">METZ01_LOCUS3777</name>
</gene>
<dbReference type="InterPro" id="IPR020612">
    <property type="entry name" value="Methylthiotransferase_CS"/>
</dbReference>
<dbReference type="PROSITE" id="PS51918">
    <property type="entry name" value="RADICAL_SAM"/>
    <property type="match status" value="1"/>
</dbReference>
<evidence type="ECO:0000256" key="8">
    <source>
        <dbReference type="ARBA" id="ARBA00023014"/>
    </source>
</evidence>
<accession>A0A381NBI6</accession>
<evidence type="ECO:0000256" key="2">
    <source>
        <dbReference type="ARBA" id="ARBA00022485"/>
    </source>
</evidence>
<reference evidence="11" key="1">
    <citation type="submission" date="2018-05" db="EMBL/GenBank/DDBJ databases">
        <authorList>
            <person name="Lanie J.A."/>
            <person name="Ng W.-L."/>
            <person name="Kazmierczak K.M."/>
            <person name="Andrzejewski T.M."/>
            <person name="Davidsen T.M."/>
            <person name="Wayne K.J."/>
            <person name="Tettelin H."/>
            <person name="Glass J.I."/>
            <person name="Rusch D."/>
            <person name="Podicherti R."/>
            <person name="Tsui H.-C.T."/>
            <person name="Winkler M.E."/>
        </authorList>
    </citation>
    <scope>NUCLEOTIDE SEQUENCE</scope>
</reference>
<dbReference type="AlphaFoldDB" id="A0A381NBI6"/>
<dbReference type="GO" id="GO:0035597">
    <property type="term" value="F:tRNA-2-methylthio-N(6)-dimethylallyladenosine(37) synthase activity"/>
    <property type="evidence" value="ECO:0007669"/>
    <property type="project" value="TreeGrafter"/>
</dbReference>
<evidence type="ECO:0000256" key="5">
    <source>
        <dbReference type="ARBA" id="ARBA00022694"/>
    </source>
</evidence>
<evidence type="ECO:0000256" key="6">
    <source>
        <dbReference type="ARBA" id="ARBA00022723"/>
    </source>
</evidence>
<keyword evidence="6" id="KW-0479">Metal-binding</keyword>
<dbReference type="PROSITE" id="PS51449">
    <property type="entry name" value="MTTASE_N"/>
    <property type="match status" value="1"/>
</dbReference>
<dbReference type="CDD" id="cd01335">
    <property type="entry name" value="Radical_SAM"/>
    <property type="match status" value="1"/>
</dbReference>
<dbReference type="SMART" id="SM00729">
    <property type="entry name" value="Elp3"/>
    <property type="match status" value="1"/>
</dbReference>
<dbReference type="SFLD" id="SFLDG01082">
    <property type="entry name" value="B12-binding_domain_containing"/>
    <property type="match status" value="1"/>
</dbReference>
<comment type="cofactor">
    <cofactor evidence="1">
        <name>[4Fe-4S] cluster</name>
        <dbReference type="ChEBI" id="CHEBI:49883"/>
    </cofactor>
</comment>
<dbReference type="InterPro" id="IPR006638">
    <property type="entry name" value="Elp3/MiaA/NifB-like_rSAM"/>
</dbReference>
<dbReference type="Gene3D" id="3.40.50.12160">
    <property type="entry name" value="Methylthiotransferase, N-terminal domain"/>
    <property type="match status" value="1"/>
</dbReference>
<feature type="domain" description="MTTase N-terminal" evidence="9">
    <location>
        <begin position="2"/>
        <end position="114"/>
    </location>
</feature>
<dbReference type="InterPro" id="IPR007197">
    <property type="entry name" value="rSAM"/>
</dbReference>
<evidence type="ECO:0000259" key="9">
    <source>
        <dbReference type="PROSITE" id="PS51449"/>
    </source>
</evidence>
<dbReference type="Gene3D" id="3.80.30.20">
    <property type="entry name" value="tm_1862 like domain"/>
    <property type="match status" value="1"/>
</dbReference>
<organism evidence="11">
    <name type="scientific">marine metagenome</name>
    <dbReference type="NCBI Taxonomy" id="408172"/>
    <lineage>
        <taxon>unclassified sequences</taxon>
        <taxon>metagenomes</taxon>
        <taxon>ecological metagenomes</taxon>
    </lineage>
</organism>
<evidence type="ECO:0000256" key="3">
    <source>
        <dbReference type="ARBA" id="ARBA00022490"/>
    </source>
</evidence>
<keyword evidence="4" id="KW-0949">S-adenosyl-L-methionine</keyword>
<dbReference type="NCBIfam" id="TIGR00089">
    <property type="entry name" value="MiaB/RimO family radical SAM methylthiotransferase"/>
    <property type="match status" value="1"/>
</dbReference>
<sequence>MNTVAFHTFGCKLNFSETSTIERKFKQKGYKKIPINDNPNKVIINTCSVTENADKKCKELIKKIKNKSPKTKIDIIGCYAQLKPKEISQINGVNLVLGMKEKFEISNYFNDKKEKILHSKINKITKFNSTYSINERTRAFLKIQDGCNYGCSFCTIPLARGKSRSNTIDEVLNKINKLISKGSKEIVLSGINIGDFGIINGKRKESFTDLIIAIEKINKKIRFRISSIEPNLLNDKIIKIISKSNKFLNHFHMPLQSGNNKILKDMSRRYTKELYEKKVKKIKSLMPDACIGGDVIVGFPGESKSDFKETYKFINNLSINYLHVFPYSERVNTRADIMKNKIPTNEKALRSKMLRILSDKKKRFFYDKNIGLKKNVLFEKGKKNDWINGFTENYIKVKVPYNENIIGKIKSVRLKKTTNDLTIIGDLI</sequence>
<keyword evidence="2" id="KW-0004">4Fe-4S</keyword>
<evidence type="ECO:0000259" key="10">
    <source>
        <dbReference type="PROSITE" id="PS51918"/>
    </source>
</evidence>
<dbReference type="NCBIfam" id="TIGR01579">
    <property type="entry name" value="MiaB-like-C"/>
    <property type="match status" value="1"/>
</dbReference>
<dbReference type="PROSITE" id="PS01278">
    <property type="entry name" value="MTTASE_RADICAL"/>
    <property type="match status" value="1"/>
</dbReference>
<dbReference type="Pfam" id="PF00919">
    <property type="entry name" value="UPF0004"/>
    <property type="match status" value="1"/>
</dbReference>
<dbReference type="InterPro" id="IPR006467">
    <property type="entry name" value="MiaB-like_bact"/>
</dbReference>
<dbReference type="PANTHER" id="PTHR43020:SF2">
    <property type="entry name" value="MITOCHONDRIAL TRNA METHYLTHIOTRANSFERASE CDK5RAP1"/>
    <property type="match status" value="1"/>
</dbReference>
<dbReference type="FunFam" id="3.80.30.20:FF:000001">
    <property type="entry name" value="tRNA-2-methylthio-N(6)-dimethylallyladenosine synthase 2"/>
    <property type="match status" value="1"/>
</dbReference>
<dbReference type="GO" id="GO:0005829">
    <property type="term" value="C:cytosol"/>
    <property type="evidence" value="ECO:0007669"/>
    <property type="project" value="TreeGrafter"/>
</dbReference>
<dbReference type="PANTHER" id="PTHR43020">
    <property type="entry name" value="CDK5 REGULATORY SUBUNIT-ASSOCIATED PROTEIN 1"/>
    <property type="match status" value="1"/>
</dbReference>
<dbReference type="InterPro" id="IPR013848">
    <property type="entry name" value="Methylthiotransferase_N"/>
</dbReference>
<keyword evidence="7" id="KW-0408">Iron</keyword>
<dbReference type="SFLD" id="SFLDS00029">
    <property type="entry name" value="Radical_SAM"/>
    <property type="match status" value="1"/>
</dbReference>
<dbReference type="InterPro" id="IPR005839">
    <property type="entry name" value="Methylthiotransferase"/>
</dbReference>
<protein>
    <submittedName>
        <fullName evidence="11">Uncharacterized protein</fullName>
    </submittedName>
</protein>
<feature type="domain" description="Radical SAM core" evidence="10">
    <location>
        <begin position="133"/>
        <end position="367"/>
    </location>
</feature>
<evidence type="ECO:0000256" key="1">
    <source>
        <dbReference type="ARBA" id="ARBA00001966"/>
    </source>
</evidence>
<dbReference type="SFLD" id="SFLDG01061">
    <property type="entry name" value="methylthiotransferase"/>
    <property type="match status" value="1"/>
</dbReference>
<name>A0A381NBI6_9ZZZZ</name>
<evidence type="ECO:0000256" key="4">
    <source>
        <dbReference type="ARBA" id="ARBA00022691"/>
    </source>
</evidence>
<proteinExistence type="predicted"/>
<evidence type="ECO:0000256" key="7">
    <source>
        <dbReference type="ARBA" id="ARBA00023004"/>
    </source>
</evidence>